<evidence type="ECO:0000313" key="3">
    <source>
        <dbReference type="Proteomes" id="UP000001072"/>
    </source>
</evidence>
<feature type="region of interest" description="Disordered" evidence="1">
    <location>
        <begin position="98"/>
        <end position="160"/>
    </location>
</feature>
<dbReference type="OrthoDB" id="10359939at2759"/>
<feature type="compositionally biased region" description="Basic and acidic residues" evidence="1">
    <location>
        <begin position="100"/>
        <end position="109"/>
    </location>
</feature>
<dbReference type="HOGENOM" id="CLU_877384_0_0_1"/>
<dbReference type="GeneID" id="18924782"/>
<dbReference type="AlphaFoldDB" id="F4S7H2"/>
<dbReference type="EMBL" id="GL883159">
    <property type="protein sequence ID" value="EGF99427.1"/>
    <property type="molecule type" value="Genomic_DNA"/>
</dbReference>
<reference evidence="3" key="1">
    <citation type="journal article" date="2011" name="Proc. Natl. Acad. Sci. U.S.A.">
        <title>Obligate biotrophy features unraveled by the genomic analysis of rust fungi.</title>
        <authorList>
            <person name="Duplessis S."/>
            <person name="Cuomo C.A."/>
            <person name="Lin Y.-C."/>
            <person name="Aerts A."/>
            <person name="Tisserant E."/>
            <person name="Veneault-Fourrey C."/>
            <person name="Joly D.L."/>
            <person name="Hacquard S."/>
            <person name="Amselem J."/>
            <person name="Cantarel B.L."/>
            <person name="Chiu R."/>
            <person name="Coutinho P.M."/>
            <person name="Feau N."/>
            <person name="Field M."/>
            <person name="Frey P."/>
            <person name="Gelhaye E."/>
            <person name="Goldberg J."/>
            <person name="Grabherr M.G."/>
            <person name="Kodira C.D."/>
            <person name="Kohler A."/>
            <person name="Kuees U."/>
            <person name="Lindquist E.A."/>
            <person name="Lucas S.M."/>
            <person name="Mago R."/>
            <person name="Mauceli E."/>
            <person name="Morin E."/>
            <person name="Murat C."/>
            <person name="Pangilinan J.L."/>
            <person name="Park R."/>
            <person name="Pearson M."/>
            <person name="Quesneville H."/>
            <person name="Rouhier N."/>
            <person name="Sakthikumar S."/>
            <person name="Salamov A.A."/>
            <person name="Schmutz J."/>
            <person name="Selles B."/>
            <person name="Shapiro H."/>
            <person name="Tanguay P."/>
            <person name="Tuskan G.A."/>
            <person name="Henrissat B."/>
            <person name="Van de Peer Y."/>
            <person name="Rouze P."/>
            <person name="Ellis J.G."/>
            <person name="Dodds P.N."/>
            <person name="Schein J.E."/>
            <person name="Zhong S."/>
            <person name="Hamelin R.C."/>
            <person name="Grigoriev I.V."/>
            <person name="Szabo L.J."/>
            <person name="Martin F."/>
        </authorList>
    </citation>
    <scope>NUCLEOTIDE SEQUENCE [LARGE SCALE GENOMIC DNA]</scope>
    <source>
        <strain evidence="3">98AG31 / pathotype 3-4-7</strain>
    </source>
</reference>
<dbReference type="KEGG" id="mlr:MELLADRAFT_112754"/>
<dbReference type="VEuPathDB" id="FungiDB:MELLADRAFT_112754"/>
<protein>
    <submittedName>
        <fullName evidence="2">Uncharacterized protein</fullName>
    </submittedName>
</protein>
<dbReference type="Proteomes" id="UP000001072">
    <property type="component" value="Unassembled WGS sequence"/>
</dbReference>
<evidence type="ECO:0000313" key="2">
    <source>
        <dbReference type="EMBL" id="EGF99427.1"/>
    </source>
</evidence>
<organism evidence="3">
    <name type="scientific">Melampsora larici-populina (strain 98AG31 / pathotype 3-4-7)</name>
    <name type="common">Poplar leaf rust fungus</name>
    <dbReference type="NCBI Taxonomy" id="747676"/>
    <lineage>
        <taxon>Eukaryota</taxon>
        <taxon>Fungi</taxon>
        <taxon>Dikarya</taxon>
        <taxon>Basidiomycota</taxon>
        <taxon>Pucciniomycotina</taxon>
        <taxon>Pucciniomycetes</taxon>
        <taxon>Pucciniales</taxon>
        <taxon>Melampsoraceae</taxon>
        <taxon>Melampsora</taxon>
    </lineage>
</organism>
<accession>F4S7H2</accession>
<dbReference type="InParanoid" id="F4S7H2"/>
<name>F4S7H2_MELLP</name>
<evidence type="ECO:0000256" key="1">
    <source>
        <dbReference type="SAM" id="MobiDB-lite"/>
    </source>
</evidence>
<gene>
    <name evidence="2" type="ORF">MELLADRAFT_112754</name>
</gene>
<keyword evidence="3" id="KW-1185">Reference proteome</keyword>
<sequence length="306" mass="33722">MSHKTIHQPEVAKLISKIMRLTQACPSLPVATRDDKLYMVYHEAPWMSPQDEDEGICKARDHKTWTPNSEGLLKAKLQMIVQELIKAGASDFLDEGATTADREKNEAGKSSDSISARKSHGASMVMKRRVVSQPDVDPDACHSQPKKPAAKRPQVDTLESKEATIIISSDDEVTLPRKSTSATVLAPKKPPGVLNKIEKVNLISSDDEVTQPRKITSNVVLVPKKSTCGSSKVDKAKKATKVLDNCPLSTPDTPCNRCKIEVTSADKEFRCHCGQKMILLRAGRSEKALSHWNTMLYTLENVQLPS</sequence>
<proteinExistence type="predicted"/>
<dbReference type="RefSeq" id="XP_007417338.1">
    <property type="nucleotide sequence ID" value="XM_007417276.1"/>
</dbReference>